<dbReference type="SUPFAM" id="SSF89796">
    <property type="entry name" value="CoA-transferase family III (CaiB/BaiF)"/>
    <property type="match status" value="1"/>
</dbReference>
<protein>
    <submittedName>
        <fullName evidence="3">Unannotated protein</fullName>
    </submittedName>
</protein>
<dbReference type="InterPro" id="IPR023606">
    <property type="entry name" value="CoA-Trfase_III_dom_1_sf"/>
</dbReference>
<dbReference type="InterPro" id="IPR050483">
    <property type="entry name" value="CoA-transferase_III_domain"/>
</dbReference>
<dbReference type="Pfam" id="PF02515">
    <property type="entry name" value="CoA_transf_3"/>
    <property type="match status" value="1"/>
</dbReference>
<proteinExistence type="predicted"/>
<evidence type="ECO:0000313" key="3">
    <source>
        <dbReference type="EMBL" id="CAB5008962.1"/>
    </source>
</evidence>
<gene>
    <name evidence="2" type="ORF">UFOPK3001_00250</name>
    <name evidence="3" type="ORF">UFOPK3954_02204</name>
</gene>
<dbReference type="InterPro" id="IPR044855">
    <property type="entry name" value="CoA-Trfase_III_dom3_sf"/>
</dbReference>
<dbReference type="InterPro" id="IPR003673">
    <property type="entry name" value="CoA-Trfase_fam_III"/>
</dbReference>
<organism evidence="3">
    <name type="scientific">freshwater metagenome</name>
    <dbReference type="NCBI Taxonomy" id="449393"/>
    <lineage>
        <taxon>unclassified sequences</taxon>
        <taxon>metagenomes</taxon>
        <taxon>ecological metagenomes</taxon>
    </lineage>
</organism>
<dbReference type="GO" id="GO:0008410">
    <property type="term" value="F:CoA-transferase activity"/>
    <property type="evidence" value="ECO:0007669"/>
    <property type="project" value="TreeGrafter"/>
</dbReference>
<dbReference type="PANTHER" id="PTHR48207">
    <property type="entry name" value="SUCCINATE--HYDROXYMETHYLGLUTARATE COA-TRANSFERASE"/>
    <property type="match status" value="1"/>
</dbReference>
<dbReference type="EMBL" id="CAFBON010000309">
    <property type="protein sequence ID" value="CAB5008962.1"/>
    <property type="molecule type" value="Genomic_DNA"/>
</dbReference>
<dbReference type="Gene3D" id="3.40.50.10540">
    <property type="entry name" value="Crotonobetainyl-coa:carnitine coa-transferase, domain 1"/>
    <property type="match status" value="1"/>
</dbReference>
<dbReference type="PANTHER" id="PTHR48207:SF3">
    <property type="entry name" value="SUCCINATE--HYDROXYMETHYLGLUTARATE COA-TRANSFERASE"/>
    <property type="match status" value="1"/>
</dbReference>
<name>A0A6J7Q2X9_9ZZZZ</name>
<evidence type="ECO:0000256" key="1">
    <source>
        <dbReference type="ARBA" id="ARBA00022679"/>
    </source>
</evidence>
<accession>A0A6J7Q2X9</accession>
<sequence>MTNSPAPLAGLKVVDLSRYIAGPHCAMQLGDLGADVVKVERKDLGDDTRSFMPRLDNESVYFMVFNRNKRSVSLDLRNPQAQELLRRLIAEADIVVQNFRPGTMEKMGCGWDVLHALNPRLIMASVSGYGQTGSRAGDPCFDFVAQAITGIMDLTGVPDGSPNLAGTYIVDYSSALYATIGILAALEHRHKSGEGQHVDVSLIGSAISLLNTGIPVQAALGETVTRVGNVDRFSAPANVYQARDGRWVLLVAGNDTLFPRMASVMGRQDLLADPRFATLKDRLAHRAEIDAEVAKWIAERDSQDVVALILQAEIPGARVATVADLVDDQYWWDQDYIVSVDHPSGGSFPMGGLPIKLSDSPASIRLPAPLLGQHRDDVLGEWLGMSGSDIADLDLDGIF</sequence>
<reference evidence="3" key="1">
    <citation type="submission" date="2020-05" db="EMBL/GenBank/DDBJ databases">
        <authorList>
            <person name="Chiriac C."/>
            <person name="Salcher M."/>
            <person name="Ghai R."/>
            <person name="Kavagutti S V."/>
        </authorList>
    </citation>
    <scope>NUCLEOTIDE SEQUENCE</scope>
</reference>
<dbReference type="Gene3D" id="3.30.1540.10">
    <property type="entry name" value="formyl-coa transferase, domain 3"/>
    <property type="match status" value="1"/>
</dbReference>
<dbReference type="EMBL" id="CAFAAJ010000010">
    <property type="protein sequence ID" value="CAB4790951.1"/>
    <property type="molecule type" value="Genomic_DNA"/>
</dbReference>
<dbReference type="AlphaFoldDB" id="A0A6J7Q2X9"/>
<keyword evidence="1" id="KW-0808">Transferase</keyword>
<evidence type="ECO:0000313" key="2">
    <source>
        <dbReference type="EMBL" id="CAB4790951.1"/>
    </source>
</evidence>